<evidence type="ECO:0000313" key="11">
    <source>
        <dbReference type="EMBL" id="POA99059.1"/>
    </source>
</evidence>
<dbReference type="Gene3D" id="3.30.479.10">
    <property type="entry name" value="6-pyruvoyl tetrahydropterin synthase/QueD"/>
    <property type="match status" value="3"/>
</dbReference>
<dbReference type="InterPro" id="IPR007115">
    <property type="entry name" value="6-PTP_synth/QueD"/>
</dbReference>
<dbReference type="AlphaFoldDB" id="A0A2K4MPW8"/>
<dbReference type="GO" id="GO:0070497">
    <property type="term" value="F:6-carboxytetrahydropterin synthase activity"/>
    <property type="evidence" value="ECO:0007669"/>
    <property type="project" value="UniProtKB-EC"/>
</dbReference>
<reference evidence="11 12" key="1">
    <citation type="submission" date="2018-01" db="EMBL/GenBank/DDBJ databases">
        <title>Genomic Sequence of Chromobacterium MWU13-2610 from wild cranberry bogs within the Cape Cod National Seashore.</title>
        <authorList>
            <person name="O'Hara-Hanley K."/>
            <person name="Soby S."/>
            <person name="Harrison A."/>
        </authorList>
    </citation>
    <scope>NUCLEOTIDE SEQUENCE [LARGE SCALE GENOMIC DNA]</scope>
    <source>
        <strain evidence="11 12">MWU13-2610</strain>
    </source>
</reference>
<keyword evidence="8" id="KW-0456">Lyase</keyword>
<protein>
    <recommendedName>
        <fullName evidence="5">6-carboxy-5,6,7,8-tetrahydropterin synthase</fullName>
        <ecNumber evidence="4">4.1.2.50</ecNumber>
    </recommendedName>
    <alternativeName>
        <fullName evidence="9">Queuosine biosynthesis protein QueD</fullName>
    </alternativeName>
</protein>
<evidence type="ECO:0000256" key="2">
    <source>
        <dbReference type="ARBA" id="ARBA00005061"/>
    </source>
</evidence>
<dbReference type="PANTHER" id="PTHR12589">
    <property type="entry name" value="PYRUVOYL TETRAHYDROBIOPTERIN SYNTHASE"/>
    <property type="match status" value="1"/>
</dbReference>
<evidence type="ECO:0000256" key="7">
    <source>
        <dbReference type="ARBA" id="ARBA00022833"/>
    </source>
</evidence>
<keyword evidence="6" id="KW-0479">Metal-binding</keyword>
<comment type="similarity">
    <text evidence="3">Belongs to the PTPS family. QueD subfamily.</text>
</comment>
<name>A0A2K4MPW8_9NEIS</name>
<comment type="pathway">
    <text evidence="2">Purine metabolism; 7-cyano-7-deazaguanine biosynthesis.</text>
</comment>
<accession>A0A2K4MPW8</accession>
<evidence type="ECO:0000256" key="3">
    <source>
        <dbReference type="ARBA" id="ARBA00008900"/>
    </source>
</evidence>
<gene>
    <name evidence="11" type="ORF">C2134_08245</name>
</gene>
<evidence type="ECO:0000256" key="8">
    <source>
        <dbReference type="ARBA" id="ARBA00023239"/>
    </source>
</evidence>
<keyword evidence="7" id="KW-0862">Zinc</keyword>
<dbReference type="Proteomes" id="UP000236416">
    <property type="component" value="Unassembled WGS sequence"/>
</dbReference>
<dbReference type="InterPro" id="IPR038418">
    <property type="entry name" value="6-PTP_synth/QueD_sf"/>
</dbReference>
<organism evidence="11 12">
    <name type="scientific">Chromobacterium sinusclupearum</name>
    <dbReference type="NCBI Taxonomy" id="2077146"/>
    <lineage>
        <taxon>Bacteria</taxon>
        <taxon>Pseudomonadati</taxon>
        <taxon>Pseudomonadota</taxon>
        <taxon>Betaproteobacteria</taxon>
        <taxon>Neisseriales</taxon>
        <taxon>Chromobacteriaceae</taxon>
        <taxon>Chromobacterium</taxon>
    </lineage>
</organism>
<evidence type="ECO:0000256" key="6">
    <source>
        <dbReference type="ARBA" id="ARBA00022723"/>
    </source>
</evidence>
<evidence type="ECO:0000313" key="12">
    <source>
        <dbReference type="Proteomes" id="UP000236416"/>
    </source>
</evidence>
<comment type="catalytic activity">
    <reaction evidence="10">
        <text>7,8-dihydroneopterin 3'-triphosphate + H2O = 6-carboxy-5,6,7,8-tetrahydropterin + triphosphate + acetaldehyde + 2 H(+)</text>
        <dbReference type="Rhea" id="RHEA:27966"/>
        <dbReference type="ChEBI" id="CHEBI:15343"/>
        <dbReference type="ChEBI" id="CHEBI:15377"/>
        <dbReference type="ChEBI" id="CHEBI:15378"/>
        <dbReference type="ChEBI" id="CHEBI:18036"/>
        <dbReference type="ChEBI" id="CHEBI:58462"/>
        <dbReference type="ChEBI" id="CHEBI:61032"/>
        <dbReference type="EC" id="4.1.2.50"/>
    </reaction>
</comment>
<comment type="caution">
    <text evidence="11">The sequence shown here is derived from an EMBL/GenBank/DDBJ whole genome shotgun (WGS) entry which is preliminary data.</text>
</comment>
<evidence type="ECO:0000256" key="4">
    <source>
        <dbReference type="ARBA" id="ARBA00012982"/>
    </source>
</evidence>
<sequence>MHACYLLAGAGFEAARQLPAAAGKASRPHGHSFRVLIRSEAQCGDAAALEGAVHAALAPLDYTDLNALLADSSDLALARHIAQALPQPAAIKLQGAPDHGVTLDGQHAFCWLNASFEAAHHLPHVPVGHKCGRLHGHGFGVRLVADAARCGIPELEQAWTPLFHRLNHRYLNDIAGLDNPTSEVLALWLHQQLKPAMPGLAWVEVRETHTAGSQFDGQRFRIWKEQRFESAMPFDEAGNYTGHSYLVRLMLAGDIDRTMGWLLDFGDVKDRFKPIYRQLDHNPLDKLAGLRRHDNAAVAEWIHAQLSPLVPELDRIDLMESERAGVSLHFHQDMRWPLL</sequence>
<evidence type="ECO:0000256" key="9">
    <source>
        <dbReference type="ARBA" id="ARBA00031449"/>
    </source>
</evidence>
<dbReference type="GO" id="GO:0046872">
    <property type="term" value="F:metal ion binding"/>
    <property type="evidence" value="ECO:0007669"/>
    <property type="project" value="UniProtKB-KW"/>
</dbReference>
<keyword evidence="12" id="KW-1185">Reference proteome</keyword>
<proteinExistence type="inferred from homology"/>
<dbReference type="PANTHER" id="PTHR12589:SF7">
    <property type="entry name" value="6-PYRUVOYL TETRAHYDROBIOPTERIN SYNTHASE"/>
    <property type="match status" value="1"/>
</dbReference>
<comment type="cofactor">
    <cofactor evidence="1">
        <name>Zn(2+)</name>
        <dbReference type="ChEBI" id="CHEBI:29105"/>
    </cofactor>
</comment>
<dbReference type="EC" id="4.1.2.50" evidence="4"/>
<dbReference type="SUPFAM" id="SSF55620">
    <property type="entry name" value="Tetrahydrobiopterin biosynthesis enzymes-like"/>
    <property type="match status" value="3"/>
</dbReference>
<dbReference type="UniPathway" id="UPA00391"/>
<evidence type="ECO:0000256" key="5">
    <source>
        <dbReference type="ARBA" id="ARBA00018141"/>
    </source>
</evidence>
<evidence type="ECO:0000256" key="10">
    <source>
        <dbReference type="ARBA" id="ARBA00048807"/>
    </source>
</evidence>
<dbReference type="EMBL" id="PPTF01000029">
    <property type="protein sequence ID" value="POA99059.1"/>
    <property type="molecule type" value="Genomic_DNA"/>
</dbReference>
<evidence type="ECO:0000256" key="1">
    <source>
        <dbReference type="ARBA" id="ARBA00001947"/>
    </source>
</evidence>
<dbReference type="Pfam" id="PF01242">
    <property type="entry name" value="PTPS"/>
    <property type="match status" value="3"/>
</dbReference>